<feature type="transmembrane region" description="Helical" evidence="7">
    <location>
        <begin position="176"/>
        <end position="203"/>
    </location>
</feature>
<proteinExistence type="predicted"/>
<dbReference type="AlphaFoldDB" id="A0A939DM51"/>
<dbReference type="GO" id="GO:0005886">
    <property type="term" value="C:plasma membrane"/>
    <property type="evidence" value="ECO:0007669"/>
    <property type="project" value="UniProtKB-SubCell"/>
</dbReference>
<reference evidence="8" key="1">
    <citation type="submission" date="2021-03" db="EMBL/GenBank/DDBJ databases">
        <title>novel species isolated from a fishpond in China.</title>
        <authorList>
            <person name="Lu H."/>
            <person name="Cai Z."/>
        </authorList>
    </citation>
    <scope>NUCLEOTIDE SEQUENCE</scope>
    <source>
        <strain evidence="8">JCM 30855</strain>
    </source>
</reference>
<protein>
    <submittedName>
        <fullName evidence="8">Energy-coupling factor ABC transporter permease</fullName>
    </submittedName>
</protein>
<dbReference type="Gene3D" id="1.10.1760.20">
    <property type="match status" value="1"/>
</dbReference>
<dbReference type="GO" id="GO:0000041">
    <property type="term" value="P:transition metal ion transport"/>
    <property type="evidence" value="ECO:0007669"/>
    <property type="project" value="InterPro"/>
</dbReference>
<feature type="transmembrane region" description="Helical" evidence="7">
    <location>
        <begin position="60"/>
        <end position="88"/>
    </location>
</feature>
<evidence type="ECO:0000256" key="3">
    <source>
        <dbReference type="ARBA" id="ARBA00022475"/>
    </source>
</evidence>
<evidence type="ECO:0000256" key="6">
    <source>
        <dbReference type="ARBA" id="ARBA00023136"/>
    </source>
</evidence>
<keyword evidence="9" id="KW-1185">Reference proteome</keyword>
<keyword evidence="6 7" id="KW-0472">Membrane</keyword>
<gene>
    <name evidence="8" type="ORF">J0A66_05430</name>
</gene>
<evidence type="ECO:0000256" key="1">
    <source>
        <dbReference type="ARBA" id="ARBA00004651"/>
    </source>
</evidence>
<keyword evidence="4 7" id="KW-0812">Transmembrane</keyword>
<evidence type="ECO:0000313" key="9">
    <source>
        <dbReference type="Proteomes" id="UP000664654"/>
    </source>
</evidence>
<evidence type="ECO:0000256" key="2">
    <source>
        <dbReference type="ARBA" id="ARBA00022448"/>
    </source>
</evidence>
<evidence type="ECO:0000313" key="8">
    <source>
        <dbReference type="EMBL" id="MBN7824665.1"/>
    </source>
</evidence>
<feature type="transmembrane region" description="Helical" evidence="7">
    <location>
        <begin position="35"/>
        <end position="53"/>
    </location>
</feature>
<keyword evidence="5 7" id="KW-1133">Transmembrane helix</keyword>
<feature type="transmembrane region" description="Helical" evidence="7">
    <location>
        <begin position="128"/>
        <end position="156"/>
    </location>
</feature>
<name>A0A939DM51_9ALTE</name>
<dbReference type="Pfam" id="PF01891">
    <property type="entry name" value="CbiM"/>
    <property type="match status" value="1"/>
</dbReference>
<keyword evidence="2" id="KW-0813">Transport</keyword>
<accession>A0A939DM51</accession>
<sequence>MQALAWLGYALLMLVTVKALHPLELLHDKKSQHLVFGAAACLFILWLFRAGIYEGLNVHFLWLSALTLVLGLRRALLSACLALMGITLVGKESWAMLGVNGLLGVTLPVGLTYLIYSLSFHRLPRHFFIYIFVCAFLPGALMITLKMLSLGGYYFLEGLYEWQVIRDNYLVLIPLLLFPEAMLNGMTMTLLVMYCPTWVYTFYDKFYLQDK</sequence>
<evidence type="ECO:0000256" key="5">
    <source>
        <dbReference type="ARBA" id="ARBA00022989"/>
    </source>
</evidence>
<evidence type="ECO:0000256" key="4">
    <source>
        <dbReference type="ARBA" id="ARBA00022692"/>
    </source>
</evidence>
<organism evidence="8 9">
    <name type="scientific">Bowmanella dokdonensis</name>
    <dbReference type="NCBI Taxonomy" id="751969"/>
    <lineage>
        <taxon>Bacteria</taxon>
        <taxon>Pseudomonadati</taxon>
        <taxon>Pseudomonadota</taxon>
        <taxon>Gammaproteobacteria</taxon>
        <taxon>Alteromonadales</taxon>
        <taxon>Alteromonadaceae</taxon>
        <taxon>Bowmanella</taxon>
    </lineage>
</organism>
<evidence type="ECO:0000256" key="7">
    <source>
        <dbReference type="SAM" id="Phobius"/>
    </source>
</evidence>
<dbReference type="InterPro" id="IPR002751">
    <property type="entry name" value="CbiM/NikMN"/>
</dbReference>
<comment type="caution">
    <text evidence="8">The sequence shown here is derived from an EMBL/GenBank/DDBJ whole genome shotgun (WGS) entry which is preliminary data.</text>
</comment>
<feature type="transmembrane region" description="Helical" evidence="7">
    <location>
        <begin position="94"/>
        <end position="116"/>
    </location>
</feature>
<dbReference type="EMBL" id="JAFKCV010000002">
    <property type="protein sequence ID" value="MBN7824665.1"/>
    <property type="molecule type" value="Genomic_DNA"/>
</dbReference>
<keyword evidence="3" id="KW-1003">Cell membrane</keyword>
<dbReference type="Proteomes" id="UP000664654">
    <property type="component" value="Unassembled WGS sequence"/>
</dbReference>
<comment type="subcellular location">
    <subcellularLocation>
        <location evidence="1">Cell membrane</location>
        <topology evidence="1">Multi-pass membrane protein</topology>
    </subcellularLocation>
</comment>